<dbReference type="InterPro" id="IPR003329">
    <property type="entry name" value="Cytidylyl_trans"/>
</dbReference>
<evidence type="ECO:0000256" key="4">
    <source>
        <dbReference type="ARBA" id="ARBA00022985"/>
    </source>
</evidence>
<dbReference type="EMBL" id="FQYW01000017">
    <property type="protein sequence ID" value="SHI90850.1"/>
    <property type="molecule type" value="Genomic_DNA"/>
</dbReference>
<dbReference type="NCBIfam" id="NF009905">
    <property type="entry name" value="PRK13368.1"/>
    <property type="match status" value="1"/>
</dbReference>
<dbReference type="HAMAP" id="MF_00057">
    <property type="entry name" value="KdsB"/>
    <property type="match status" value="1"/>
</dbReference>
<gene>
    <name evidence="5" type="primary">kdsB</name>
    <name evidence="6" type="ORF">SAMN02745671_02085</name>
</gene>
<name>A0A1M6EZJ0_9FIRM</name>
<dbReference type="NCBIfam" id="NF003952">
    <property type="entry name" value="PRK05450.1-5"/>
    <property type="match status" value="1"/>
</dbReference>
<dbReference type="Proteomes" id="UP000191240">
    <property type="component" value="Unassembled WGS sequence"/>
</dbReference>
<keyword evidence="3 5" id="KW-0548">Nucleotidyltransferase</keyword>
<accession>A0A1M6EZJ0</accession>
<dbReference type="GO" id="GO:0016020">
    <property type="term" value="C:membrane"/>
    <property type="evidence" value="ECO:0007669"/>
    <property type="project" value="UniProtKB-SubCell"/>
</dbReference>
<dbReference type="NCBIfam" id="TIGR00466">
    <property type="entry name" value="kdsB"/>
    <property type="match status" value="1"/>
</dbReference>
<dbReference type="PANTHER" id="PTHR42866">
    <property type="entry name" value="3-DEOXY-MANNO-OCTULOSONATE CYTIDYLYLTRANSFERASE"/>
    <property type="match status" value="1"/>
</dbReference>
<dbReference type="UniPathway" id="UPA00358">
    <property type="reaction ID" value="UER00476"/>
</dbReference>
<comment type="subcellular location">
    <subcellularLocation>
        <location evidence="5">Cytoplasm</location>
    </subcellularLocation>
    <subcellularLocation>
        <location evidence="1">Membrane</location>
    </subcellularLocation>
</comment>
<dbReference type="PANTHER" id="PTHR42866:SF2">
    <property type="entry name" value="3-DEOXY-MANNO-OCTULOSONATE CYTIDYLYLTRANSFERASE, MITOCHONDRIAL"/>
    <property type="match status" value="1"/>
</dbReference>
<evidence type="ECO:0000313" key="6">
    <source>
        <dbReference type="EMBL" id="SHI90850.1"/>
    </source>
</evidence>
<dbReference type="SUPFAM" id="SSF53448">
    <property type="entry name" value="Nucleotide-diphospho-sugar transferases"/>
    <property type="match status" value="1"/>
</dbReference>
<dbReference type="FunFam" id="3.90.550.10:FF:000011">
    <property type="entry name" value="3-deoxy-manno-octulosonate cytidylyltransferase"/>
    <property type="match status" value="1"/>
</dbReference>
<dbReference type="GO" id="GO:0009103">
    <property type="term" value="P:lipopolysaccharide biosynthetic process"/>
    <property type="evidence" value="ECO:0007669"/>
    <property type="project" value="UniProtKB-UniRule"/>
</dbReference>
<evidence type="ECO:0000313" key="7">
    <source>
        <dbReference type="Proteomes" id="UP000191240"/>
    </source>
</evidence>
<keyword evidence="2 5" id="KW-0808">Transferase</keyword>
<evidence type="ECO:0000256" key="2">
    <source>
        <dbReference type="ARBA" id="ARBA00022679"/>
    </source>
</evidence>
<proteinExistence type="inferred from homology"/>
<dbReference type="NCBIfam" id="NF003950">
    <property type="entry name" value="PRK05450.1-3"/>
    <property type="match status" value="1"/>
</dbReference>
<keyword evidence="5" id="KW-0963">Cytoplasm</keyword>
<organism evidence="6 7">
    <name type="scientific">Anaerovibrio lipolyticus DSM 3074</name>
    <dbReference type="NCBI Taxonomy" id="1120997"/>
    <lineage>
        <taxon>Bacteria</taxon>
        <taxon>Bacillati</taxon>
        <taxon>Bacillota</taxon>
        <taxon>Negativicutes</taxon>
        <taxon>Selenomonadales</taxon>
        <taxon>Selenomonadaceae</taxon>
        <taxon>Anaerovibrio</taxon>
    </lineage>
</organism>
<dbReference type="Gene3D" id="3.90.550.10">
    <property type="entry name" value="Spore Coat Polysaccharide Biosynthesis Protein SpsA, Chain A"/>
    <property type="match status" value="1"/>
</dbReference>
<protein>
    <recommendedName>
        <fullName evidence="5">3-deoxy-manno-octulosonate cytidylyltransferase</fullName>
        <ecNumber evidence="5">2.7.7.38</ecNumber>
    </recommendedName>
    <alternativeName>
        <fullName evidence="5">CMP-2-keto-3-deoxyoctulosonic acid synthase</fullName>
        <shortName evidence="5">CKS</shortName>
        <shortName evidence="5">CMP-KDO synthase</shortName>
    </alternativeName>
</protein>
<dbReference type="CDD" id="cd02517">
    <property type="entry name" value="CMP-KDO-Synthetase"/>
    <property type="match status" value="1"/>
</dbReference>
<sequence>MSMNTLCVIPARFASTRLPGKPLADICGKPMISRVYEQAAKAKRLTGVIAAVDDERVYDAVVKNGGKAMMTAKDHPTGTDRLAEVAAAHPEAELIINVQGDEPMIEPALIDELAAAFDDDPDLQMATVKSPMTNPEDIKNPNNVKVVTDKNGYALYFSRSVLPYPRENTGVTVYKHIGIYAYKRDFLLNYAKMEPTSLETTESLEQLRALENGYKIKVIKTDFHFVGVDTRADLEAVNKAYKQRLNGQNA</sequence>
<evidence type="ECO:0000256" key="1">
    <source>
        <dbReference type="ARBA" id="ARBA00004370"/>
    </source>
</evidence>
<comment type="similarity">
    <text evidence="5">Belongs to the KdsB family.</text>
</comment>
<keyword evidence="4 5" id="KW-0448">Lipopolysaccharide biosynthesis</keyword>
<dbReference type="Pfam" id="PF02348">
    <property type="entry name" value="CTP_transf_3"/>
    <property type="match status" value="1"/>
</dbReference>
<dbReference type="GO" id="GO:0005829">
    <property type="term" value="C:cytosol"/>
    <property type="evidence" value="ECO:0007669"/>
    <property type="project" value="TreeGrafter"/>
</dbReference>
<dbReference type="EC" id="2.7.7.38" evidence="5"/>
<dbReference type="GO" id="GO:0033468">
    <property type="term" value="P:CMP-keto-3-deoxy-D-manno-octulosonic acid biosynthetic process"/>
    <property type="evidence" value="ECO:0007669"/>
    <property type="project" value="UniProtKB-UniRule"/>
</dbReference>
<comment type="pathway">
    <text evidence="5">Nucleotide-sugar biosynthesis; CMP-3-deoxy-D-manno-octulosonate biosynthesis; CMP-3-deoxy-D-manno-octulosonate from 3-deoxy-D-manno-octulosonate and CTP: step 1/1.</text>
</comment>
<comment type="function">
    <text evidence="5">Activates KDO (a required 8-carbon sugar) for incorporation into bacterial lipopolysaccharide in Gram-negative bacteria.</text>
</comment>
<dbReference type="AlphaFoldDB" id="A0A1M6EZJ0"/>
<evidence type="ECO:0000256" key="3">
    <source>
        <dbReference type="ARBA" id="ARBA00022695"/>
    </source>
</evidence>
<dbReference type="InterPro" id="IPR029044">
    <property type="entry name" value="Nucleotide-diphossugar_trans"/>
</dbReference>
<comment type="catalytic activity">
    <reaction evidence="5">
        <text>3-deoxy-alpha-D-manno-oct-2-ulosonate + CTP = CMP-3-deoxy-beta-D-manno-octulosonate + diphosphate</text>
        <dbReference type="Rhea" id="RHEA:23448"/>
        <dbReference type="ChEBI" id="CHEBI:33019"/>
        <dbReference type="ChEBI" id="CHEBI:37563"/>
        <dbReference type="ChEBI" id="CHEBI:85986"/>
        <dbReference type="ChEBI" id="CHEBI:85987"/>
        <dbReference type="EC" id="2.7.7.38"/>
    </reaction>
</comment>
<dbReference type="GO" id="GO:0008690">
    <property type="term" value="F:3-deoxy-manno-octulosonate cytidylyltransferase activity"/>
    <property type="evidence" value="ECO:0007669"/>
    <property type="project" value="UniProtKB-UniRule"/>
</dbReference>
<dbReference type="InterPro" id="IPR004528">
    <property type="entry name" value="KdsB"/>
</dbReference>
<reference evidence="6 7" key="1">
    <citation type="submission" date="2016-11" db="EMBL/GenBank/DDBJ databases">
        <authorList>
            <person name="Jaros S."/>
            <person name="Januszkiewicz K."/>
            <person name="Wedrychowicz H."/>
        </authorList>
    </citation>
    <scope>NUCLEOTIDE SEQUENCE [LARGE SCALE GENOMIC DNA]</scope>
    <source>
        <strain evidence="6 7">DSM 3074</strain>
    </source>
</reference>
<evidence type="ECO:0000256" key="5">
    <source>
        <dbReference type="HAMAP-Rule" id="MF_00057"/>
    </source>
</evidence>